<feature type="domain" description="Sodium/calcium exchanger membrane region" evidence="8">
    <location>
        <begin position="33"/>
        <end position="181"/>
    </location>
</feature>
<dbReference type="PANTHER" id="PTHR31503:SF22">
    <property type="entry name" value="VACUOLAR CALCIUM ION TRANSPORTER"/>
    <property type="match status" value="1"/>
</dbReference>
<evidence type="ECO:0000313" key="9">
    <source>
        <dbReference type="EMBL" id="CAJ0869912.1"/>
    </source>
</evidence>
<keyword evidence="6 7" id="KW-0472">Membrane</keyword>
<keyword evidence="5" id="KW-0406">Ion transport</keyword>
<evidence type="ECO:0000256" key="5">
    <source>
        <dbReference type="ARBA" id="ARBA00023065"/>
    </source>
</evidence>
<dbReference type="GO" id="GO:0006874">
    <property type="term" value="P:intracellular calcium ion homeostasis"/>
    <property type="evidence" value="ECO:0007669"/>
    <property type="project" value="TreeGrafter"/>
</dbReference>
<evidence type="ECO:0000256" key="3">
    <source>
        <dbReference type="ARBA" id="ARBA00022692"/>
    </source>
</evidence>
<name>A0AA48LZP9_9ZZZZ</name>
<dbReference type="InterPro" id="IPR004713">
    <property type="entry name" value="CaH_exchang"/>
</dbReference>
<feature type="transmembrane region" description="Helical" evidence="7">
    <location>
        <begin position="98"/>
        <end position="119"/>
    </location>
</feature>
<dbReference type="EMBL" id="OY288114">
    <property type="protein sequence ID" value="CAJ0869912.1"/>
    <property type="molecule type" value="Genomic_DNA"/>
</dbReference>
<reference evidence="9" key="1">
    <citation type="submission" date="2023-07" db="EMBL/GenBank/DDBJ databases">
        <authorList>
            <person name="Pelsma A.J. K."/>
        </authorList>
    </citation>
    <scope>NUCLEOTIDE SEQUENCE</scope>
</reference>
<feature type="transmembrane region" description="Helical" evidence="7">
    <location>
        <begin position="9"/>
        <end position="28"/>
    </location>
</feature>
<keyword evidence="3 7" id="KW-0812">Transmembrane</keyword>
<evidence type="ECO:0000256" key="2">
    <source>
        <dbReference type="ARBA" id="ARBA00022448"/>
    </source>
</evidence>
<gene>
    <name evidence="9" type="ORF">AMST5_02181</name>
</gene>
<sequence>MAAIERGEMIIMAAVAGLVGLAGASHFLAAGPLLSFLACTLALAGVAHVIGEATDQLGNHLSPSATGLVQSAVGSLPELFVCIFSLQAGLVSVVQASLIGSILANVLLVLGLSFVVGGWRHGVLVFNDRTPRMISSLLLLAVSALMLPTLANELHLPAAAHEQQLAVVCAVVLLIVFAVMTRAMLQQGQRSVPAEAHARAHAWPLRAAVAVLLVCAGAAVLVSDWFVEALEPAIDTLGITQTFAGLVVVAIAGNAIENMVGIRLAAAGKAELAISVMLTSALQVAVVIVPVLVLVSFAMGGAAFTLVIPPILAAALFLSVLVVTVVTVDGEADMVDGAALIGLYVVIATIFWWG</sequence>
<protein>
    <recommendedName>
        <fullName evidence="8">Sodium/calcium exchanger membrane region domain-containing protein</fullName>
    </recommendedName>
</protein>
<dbReference type="GO" id="GO:0015369">
    <property type="term" value="F:calcium:proton antiporter activity"/>
    <property type="evidence" value="ECO:0007669"/>
    <property type="project" value="TreeGrafter"/>
</dbReference>
<accession>A0AA48LZP9</accession>
<dbReference type="Pfam" id="PF01699">
    <property type="entry name" value="Na_Ca_ex"/>
    <property type="match status" value="2"/>
</dbReference>
<dbReference type="PANTHER" id="PTHR31503">
    <property type="entry name" value="VACUOLAR CALCIUM ION TRANSPORTER"/>
    <property type="match status" value="1"/>
</dbReference>
<keyword evidence="2" id="KW-0813">Transport</keyword>
<comment type="subcellular location">
    <subcellularLocation>
        <location evidence="1">Endomembrane system</location>
        <topology evidence="1">Multi-pass membrane protein</topology>
    </subcellularLocation>
</comment>
<dbReference type="GO" id="GO:0012505">
    <property type="term" value="C:endomembrane system"/>
    <property type="evidence" value="ECO:0007669"/>
    <property type="project" value="UniProtKB-SubCell"/>
</dbReference>
<keyword evidence="4 7" id="KW-1133">Transmembrane helix</keyword>
<evidence type="ECO:0000259" key="8">
    <source>
        <dbReference type="Pfam" id="PF01699"/>
    </source>
</evidence>
<feature type="transmembrane region" description="Helical" evidence="7">
    <location>
        <begin position="272"/>
        <end position="297"/>
    </location>
</feature>
<dbReference type="AlphaFoldDB" id="A0AA48LZP9"/>
<feature type="transmembrane region" description="Helical" evidence="7">
    <location>
        <begin position="303"/>
        <end position="328"/>
    </location>
</feature>
<evidence type="ECO:0000256" key="7">
    <source>
        <dbReference type="SAM" id="Phobius"/>
    </source>
</evidence>
<dbReference type="InterPro" id="IPR044880">
    <property type="entry name" value="NCX_ion-bd_dom_sf"/>
</dbReference>
<feature type="domain" description="Sodium/calcium exchanger membrane region" evidence="8">
    <location>
        <begin position="209"/>
        <end position="353"/>
    </location>
</feature>
<feature type="transmembrane region" description="Helical" evidence="7">
    <location>
        <begin position="163"/>
        <end position="185"/>
    </location>
</feature>
<proteinExistence type="predicted"/>
<feature type="transmembrane region" description="Helical" evidence="7">
    <location>
        <begin position="335"/>
        <end position="353"/>
    </location>
</feature>
<feature type="transmembrane region" description="Helical" evidence="7">
    <location>
        <begin position="239"/>
        <end position="260"/>
    </location>
</feature>
<dbReference type="Gene3D" id="1.20.1420.30">
    <property type="entry name" value="NCX, central ion-binding region"/>
    <property type="match status" value="1"/>
</dbReference>
<feature type="transmembrane region" description="Helical" evidence="7">
    <location>
        <begin position="131"/>
        <end position="151"/>
    </location>
</feature>
<evidence type="ECO:0000256" key="4">
    <source>
        <dbReference type="ARBA" id="ARBA00022989"/>
    </source>
</evidence>
<evidence type="ECO:0000256" key="6">
    <source>
        <dbReference type="ARBA" id="ARBA00023136"/>
    </source>
</evidence>
<dbReference type="InterPro" id="IPR004837">
    <property type="entry name" value="NaCa_Exmemb"/>
</dbReference>
<evidence type="ECO:0000256" key="1">
    <source>
        <dbReference type="ARBA" id="ARBA00004127"/>
    </source>
</evidence>
<feature type="transmembrane region" description="Helical" evidence="7">
    <location>
        <begin position="205"/>
        <end position="227"/>
    </location>
</feature>
<dbReference type="GO" id="GO:0016020">
    <property type="term" value="C:membrane"/>
    <property type="evidence" value="ECO:0007669"/>
    <property type="project" value="InterPro"/>
</dbReference>
<organism evidence="9">
    <name type="scientific">freshwater sediment metagenome</name>
    <dbReference type="NCBI Taxonomy" id="556182"/>
    <lineage>
        <taxon>unclassified sequences</taxon>
        <taxon>metagenomes</taxon>
        <taxon>ecological metagenomes</taxon>
    </lineage>
</organism>